<evidence type="ECO:0000256" key="7">
    <source>
        <dbReference type="ARBA" id="ARBA00047989"/>
    </source>
</evidence>
<protein>
    <submittedName>
        <fullName evidence="10">Polyphenol oxidase family protein</fullName>
    </submittedName>
</protein>
<keyword evidence="6" id="KW-0862">Zinc</keyword>
<keyword evidence="3" id="KW-0808">Transferase</keyword>
<comment type="catalytic activity">
    <reaction evidence="1">
        <text>inosine + phosphate = alpha-D-ribose 1-phosphate + hypoxanthine</text>
        <dbReference type="Rhea" id="RHEA:27646"/>
        <dbReference type="ChEBI" id="CHEBI:17368"/>
        <dbReference type="ChEBI" id="CHEBI:17596"/>
        <dbReference type="ChEBI" id="CHEBI:43474"/>
        <dbReference type="ChEBI" id="CHEBI:57720"/>
        <dbReference type="EC" id="2.4.2.1"/>
    </reaction>
    <physiologicalReaction direction="left-to-right" evidence="1">
        <dbReference type="Rhea" id="RHEA:27647"/>
    </physiologicalReaction>
</comment>
<organism evidence="10 11">
    <name type="scientific">Breznakiella homolactica</name>
    <dbReference type="NCBI Taxonomy" id="2798577"/>
    <lineage>
        <taxon>Bacteria</taxon>
        <taxon>Pseudomonadati</taxon>
        <taxon>Spirochaetota</taxon>
        <taxon>Spirochaetia</taxon>
        <taxon>Spirochaetales</taxon>
        <taxon>Breznakiellaceae</taxon>
        <taxon>Breznakiella</taxon>
    </lineage>
</organism>
<dbReference type="GO" id="GO:0016787">
    <property type="term" value="F:hydrolase activity"/>
    <property type="evidence" value="ECO:0007669"/>
    <property type="project" value="UniProtKB-KW"/>
</dbReference>
<keyword evidence="5" id="KW-0378">Hydrolase</keyword>
<dbReference type="GO" id="GO:0017061">
    <property type="term" value="F:S-methyl-5-thioadenosine phosphorylase activity"/>
    <property type="evidence" value="ECO:0007669"/>
    <property type="project" value="UniProtKB-EC"/>
</dbReference>
<comment type="catalytic activity">
    <reaction evidence="8">
        <text>adenosine + phosphate = alpha-D-ribose 1-phosphate + adenine</text>
        <dbReference type="Rhea" id="RHEA:27642"/>
        <dbReference type="ChEBI" id="CHEBI:16335"/>
        <dbReference type="ChEBI" id="CHEBI:16708"/>
        <dbReference type="ChEBI" id="CHEBI:43474"/>
        <dbReference type="ChEBI" id="CHEBI:57720"/>
        <dbReference type="EC" id="2.4.2.1"/>
    </reaction>
    <physiologicalReaction direction="left-to-right" evidence="8">
        <dbReference type="Rhea" id="RHEA:27643"/>
    </physiologicalReaction>
</comment>
<comment type="similarity">
    <text evidence="2">Belongs to the purine nucleoside phosphorylase YfiH/LACC1 family.</text>
</comment>
<evidence type="ECO:0000313" key="10">
    <source>
        <dbReference type="EMBL" id="QQO11132.1"/>
    </source>
</evidence>
<evidence type="ECO:0000256" key="6">
    <source>
        <dbReference type="ARBA" id="ARBA00022833"/>
    </source>
</evidence>
<accession>A0A7T8BC17</accession>
<dbReference type="AlphaFoldDB" id="A0A7T8BC17"/>
<comment type="catalytic activity">
    <reaction evidence="9">
        <text>S-methyl-5'-thioadenosine + phosphate = 5-(methylsulfanyl)-alpha-D-ribose 1-phosphate + adenine</text>
        <dbReference type="Rhea" id="RHEA:11852"/>
        <dbReference type="ChEBI" id="CHEBI:16708"/>
        <dbReference type="ChEBI" id="CHEBI:17509"/>
        <dbReference type="ChEBI" id="CHEBI:43474"/>
        <dbReference type="ChEBI" id="CHEBI:58533"/>
        <dbReference type="EC" id="2.4.2.28"/>
    </reaction>
    <physiologicalReaction direction="left-to-right" evidence="9">
        <dbReference type="Rhea" id="RHEA:11853"/>
    </physiologicalReaction>
</comment>
<comment type="catalytic activity">
    <reaction evidence="7">
        <text>adenosine + H2O + H(+) = inosine + NH4(+)</text>
        <dbReference type="Rhea" id="RHEA:24408"/>
        <dbReference type="ChEBI" id="CHEBI:15377"/>
        <dbReference type="ChEBI" id="CHEBI:15378"/>
        <dbReference type="ChEBI" id="CHEBI:16335"/>
        <dbReference type="ChEBI" id="CHEBI:17596"/>
        <dbReference type="ChEBI" id="CHEBI:28938"/>
        <dbReference type="EC" id="3.5.4.4"/>
    </reaction>
    <physiologicalReaction direction="left-to-right" evidence="7">
        <dbReference type="Rhea" id="RHEA:24409"/>
    </physiologicalReaction>
</comment>
<keyword evidence="11" id="KW-1185">Reference proteome</keyword>
<dbReference type="InterPro" id="IPR038371">
    <property type="entry name" value="Cu_polyphenol_OxRdtase_sf"/>
</dbReference>
<name>A0A7T8BC17_9SPIR</name>
<evidence type="ECO:0000256" key="2">
    <source>
        <dbReference type="ARBA" id="ARBA00007353"/>
    </source>
</evidence>
<evidence type="ECO:0000256" key="5">
    <source>
        <dbReference type="ARBA" id="ARBA00022801"/>
    </source>
</evidence>
<dbReference type="PANTHER" id="PTHR30616">
    <property type="entry name" value="UNCHARACTERIZED PROTEIN YFIH"/>
    <property type="match status" value="1"/>
</dbReference>
<keyword evidence="4" id="KW-0479">Metal-binding</keyword>
<dbReference type="Gene3D" id="3.60.140.10">
    <property type="entry name" value="CNF1/YfiH-like putative cysteine hydrolases"/>
    <property type="match status" value="1"/>
</dbReference>
<dbReference type="RefSeq" id="WP_215628441.1">
    <property type="nucleotide sequence ID" value="NZ_CP067089.2"/>
</dbReference>
<dbReference type="CDD" id="cd16833">
    <property type="entry name" value="YfiH"/>
    <property type="match status" value="1"/>
</dbReference>
<dbReference type="Pfam" id="PF02578">
    <property type="entry name" value="Cu-oxidase_4"/>
    <property type="match status" value="1"/>
</dbReference>
<dbReference type="Proteomes" id="UP000595917">
    <property type="component" value="Chromosome"/>
</dbReference>
<dbReference type="InterPro" id="IPR011324">
    <property type="entry name" value="Cytotoxic_necrot_fac-like_cat"/>
</dbReference>
<evidence type="ECO:0000256" key="1">
    <source>
        <dbReference type="ARBA" id="ARBA00000553"/>
    </source>
</evidence>
<evidence type="ECO:0000313" key="11">
    <source>
        <dbReference type="Proteomes" id="UP000595917"/>
    </source>
</evidence>
<evidence type="ECO:0000256" key="4">
    <source>
        <dbReference type="ARBA" id="ARBA00022723"/>
    </source>
</evidence>
<dbReference type="SUPFAM" id="SSF64438">
    <property type="entry name" value="CNF1/YfiH-like putative cysteine hydrolases"/>
    <property type="match status" value="1"/>
</dbReference>
<dbReference type="InterPro" id="IPR003730">
    <property type="entry name" value="Cu_polyphenol_OxRdtase"/>
</dbReference>
<proteinExistence type="inferred from homology"/>
<dbReference type="KEGG" id="bhc:JFL75_09525"/>
<evidence type="ECO:0000256" key="8">
    <source>
        <dbReference type="ARBA" id="ARBA00048968"/>
    </source>
</evidence>
<dbReference type="GO" id="GO:0005507">
    <property type="term" value="F:copper ion binding"/>
    <property type="evidence" value="ECO:0007669"/>
    <property type="project" value="TreeGrafter"/>
</dbReference>
<dbReference type="EMBL" id="CP067089">
    <property type="protein sequence ID" value="QQO11132.1"/>
    <property type="molecule type" value="Genomic_DNA"/>
</dbReference>
<sequence>MHLHPFTLSFSGAPLQARFPFYFDGQRPEGISCALSSRPAGSMAYSREDGGRERAVFFRSLGFDPEKVYSCAQVHSRDTAAVEPGTPNTRPRVDGLAASRDLLRGGTALSVTVADCLPVFLWDSEHGACAVLHSGWKGTGIARNALALMAERWQTRPAAVAAVLGPCIRSCCYRVDGERARVFEDEFGGHGGDYPLGPVVRKEPAPDENGFLWYLDLQAANARILAAAGVRNLAYCEDCTFTDERLGSFRREGPEYTRMAAVIGYF</sequence>
<evidence type="ECO:0000256" key="3">
    <source>
        <dbReference type="ARBA" id="ARBA00022679"/>
    </source>
</evidence>
<reference evidence="10" key="1">
    <citation type="submission" date="2021-01" db="EMBL/GenBank/DDBJ databases">
        <title>Description of Breznakiella homolactica.</title>
        <authorList>
            <person name="Song Y."/>
            <person name="Brune A."/>
        </authorList>
    </citation>
    <scope>NUCLEOTIDE SEQUENCE</scope>
    <source>
        <strain evidence="10">RmG30</strain>
    </source>
</reference>
<gene>
    <name evidence="10" type="ORF">JFL75_09525</name>
</gene>
<evidence type="ECO:0000256" key="9">
    <source>
        <dbReference type="ARBA" id="ARBA00049893"/>
    </source>
</evidence>
<dbReference type="PANTHER" id="PTHR30616:SF2">
    <property type="entry name" value="PURINE NUCLEOSIDE PHOSPHORYLASE LACC1"/>
    <property type="match status" value="1"/>
</dbReference>